<evidence type="ECO:0000256" key="1">
    <source>
        <dbReference type="SAM" id="Phobius"/>
    </source>
</evidence>
<dbReference type="AlphaFoldDB" id="A0A495Q9D3"/>
<keyword evidence="3" id="KW-1185">Reference proteome</keyword>
<evidence type="ECO:0000313" key="3">
    <source>
        <dbReference type="Proteomes" id="UP000274601"/>
    </source>
</evidence>
<keyword evidence="1" id="KW-0472">Membrane</keyword>
<sequence length="153" mass="15949">MLIGLAGAGASIVMQLRQVLTSPAVAQGEAPPTADVIMRVEDARALAAPSQVWFLLAIFLYGDSFGWWNAVALALVVAAVIALWLIRSAGVANGGAASHGHPMIVIDAASPTPPFEQLRAQMAWQIQDRSLAVGTRMPPIRRLAANLGLCGAG</sequence>
<keyword evidence="1" id="KW-0812">Transmembrane</keyword>
<name>A0A495Q9D3_9ACTN</name>
<proteinExistence type="predicted"/>
<protein>
    <submittedName>
        <fullName evidence="2">Uncharacterized protein</fullName>
    </submittedName>
</protein>
<feature type="transmembrane region" description="Helical" evidence="1">
    <location>
        <begin position="65"/>
        <end position="86"/>
    </location>
</feature>
<dbReference type="EMBL" id="RBWU01000008">
    <property type="protein sequence ID" value="RKS68067.1"/>
    <property type="molecule type" value="Genomic_DNA"/>
</dbReference>
<organism evidence="2 3">
    <name type="scientific">Actinomadura pelletieri DSM 43383</name>
    <dbReference type="NCBI Taxonomy" id="1120940"/>
    <lineage>
        <taxon>Bacteria</taxon>
        <taxon>Bacillati</taxon>
        <taxon>Actinomycetota</taxon>
        <taxon>Actinomycetes</taxon>
        <taxon>Streptosporangiales</taxon>
        <taxon>Thermomonosporaceae</taxon>
        <taxon>Actinomadura</taxon>
    </lineage>
</organism>
<dbReference type="Proteomes" id="UP000274601">
    <property type="component" value="Unassembled WGS sequence"/>
</dbReference>
<keyword evidence="1" id="KW-1133">Transmembrane helix</keyword>
<dbReference type="RefSeq" id="WP_246007333.1">
    <property type="nucleotide sequence ID" value="NZ_RBWU01000008.1"/>
</dbReference>
<accession>A0A495Q9D3</accession>
<comment type="caution">
    <text evidence="2">The sequence shown here is derived from an EMBL/GenBank/DDBJ whole genome shotgun (WGS) entry which is preliminary data.</text>
</comment>
<reference evidence="2 3" key="1">
    <citation type="submission" date="2018-10" db="EMBL/GenBank/DDBJ databases">
        <title>Genomic Encyclopedia of Archaeal and Bacterial Type Strains, Phase II (KMG-II): from individual species to whole genera.</title>
        <authorList>
            <person name="Goeker M."/>
        </authorList>
    </citation>
    <scope>NUCLEOTIDE SEQUENCE [LARGE SCALE GENOMIC DNA]</scope>
    <source>
        <strain evidence="2 3">DSM 43383</strain>
    </source>
</reference>
<evidence type="ECO:0000313" key="2">
    <source>
        <dbReference type="EMBL" id="RKS68067.1"/>
    </source>
</evidence>
<gene>
    <name evidence="2" type="ORF">BZB76_6308</name>
</gene>